<dbReference type="Proteomes" id="UP000043316">
    <property type="component" value="Unassembled WGS sequence"/>
</dbReference>
<gene>
    <name evidence="1" type="primary">gpL</name>
    <name evidence="1" type="ORF">ERS008476_00597</name>
</gene>
<organism evidence="1 2">
    <name type="scientific">Yersinia intermedia</name>
    <dbReference type="NCBI Taxonomy" id="631"/>
    <lineage>
        <taxon>Bacteria</taxon>
        <taxon>Pseudomonadati</taxon>
        <taxon>Pseudomonadota</taxon>
        <taxon>Gammaproteobacteria</taxon>
        <taxon>Enterobacterales</taxon>
        <taxon>Yersiniaceae</taxon>
        <taxon>Yersinia</taxon>
    </lineage>
</organism>
<name>A0A0H5LRS8_YERIN</name>
<evidence type="ECO:0000313" key="2">
    <source>
        <dbReference type="Proteomes" id="UP000043316"/>
    </source>
</evidence>
<sequence length="173" mass="19160">MTASTAHFINGDAMSFLAKEPVHPASPPEGPDVTIASAPFWPEISLGDLRKVMRLDGNVTAERLKEAVIEAISNTNGQLRAWRAEQEAAGVMKLEDVESEKVAGESMRVQRYRRAVYCHAKANLTEHYRDMDTTGEGNKRADALDPQITGLWRDARWAISDVQGRERGIAELV</sequence>
<dbReference type="EMBL" id="CWJI01000001">
    <property type="protein sequence ID" value="CRY53697.1"/>
    <property type="molecule type" value="Genomic_DNA"/>
</dbReference>
<dbReference type="Pfam" id="PF05926">
    <property type="entry name" value="Phage_GPL"/>
    <property type="match status" value="1"/>
</dbReference>
<accession>A0A0H5LRS8</accession>
<dbReference type="AlphaFoldDB" id="A0A0H5LRS8"/>
<protein>
    <submittedName>
        <fullName evidence="1">Phage head completion/stabilization protein</fullName>
    </submittedName>
</protein>
<proteinExistence type="predicted"/>
<reference evidence="2" key="1">
    <citation type="submission" date="2015-03" db="EMBL/GenBank/DDBJ databases">
        <authorList>
            <consortium name="Pathogen Informatics"/>
        </authorList>
    </citation>
    <scope>NUCLEOTIDE SEQUENCE [LARGE SCALE GENOMIC DNA]</scope>
    <source>
        <strain evidence="2">R148</strain>
    </source>
</reference>
<dbReference type="InterPro" id="IPR009225">
    <property type="entry name" value="Phage_head_completion_GpL"/>
</dbReference>
<evidence type="ECO:0000313" key="1">
    <source>
        <dbReference type="EMBL" id="CRY53697.1"/>
    </source>
</evidence>